<dbReference type="EMBL" id="AAKOHZ010000029">
    <property type="protein sequence ID" value="ECT9250768.1"/>
    <property type="molecule type" value="Genomic_DNA"/>
</dbReference>
<accession>A0A3V7NAS6</accession>
<dbReference type="InterPro" id="IPR058008">
    <property type="entry name" value="Gp26_C"/>
</dbReference>
<dbReference type="EMBL" id="AAKJYZ010000023">
    <property type="protein sequence ID" value="ECS5571448.1"/>
    <property type="molecule type" value="Genomic_DNA"/>
</dbReference>
<dbReference type="AlphaFoldDB" id="A0A3V7NAS6"/>
<dbReference type="EMBL" id="DAAROJ010000021">
    <property type="protein sequence ID" value="HAE3196508.1"/>
    <property type="molecule type" value="Genomic_DNA"/>
</dbReference>
<proteinExistence type="predicted"/>
<reference evidence="3" key="4">
    <citation type="submission" date="2018-07" db="EMBL/GenBank/DDBJ databases">
        <authorList>
            <consortium name="NARMS: The National Antimicrobial Resistance Monitoring System"/>
        </authorList>
    </citation>
    <scope>NUCLEOTIDE SEQUENCE</scope>
    <source>
        <strain evidence="2">FSIS1503023</strain>
        <strain evidence="3">FSIS1607449</strain>
        <strain evidence="4">FSIS1702211</strain>
    </source>
</reference>
<dbReference type="Pfam" id="PF25670">
    <property type="entry name" value="Phage_tail_C_2"/>
    <property type="match status" value="1"/>
</dbReference>
<evidence type="ECO:0000313" key="4">
    <source>
        <dbReference type="EMBL" id="ECT9250768.1"/>
    </source>
</evidence>
<name>A0A3V7NAS6_SALET</name>
<dbReference type="RefSeq" id="WP_023234683.1">
    <property type="nucleotide sequence ID" value="NZ_CP008925.1"/>
</dbReference>
<reference evidence="6" key="2">
    <citation type="submission" date="2018-07" db="EMBL/GenBank/DDBJ databases">
        <authorList>
            <consortium name="NCBI Pathogen Detection Project"/>
        </authorList>
    </citation>
    <scope>NUCLEOTIDE SEQUENCE</scope>
    <source>
        <strain evidence="6">11-0573</strain>
    </source>
</reference>
<dbReference type="EMBL" id="AAKQSY010000020">
    <property type="protein sequence ID" value="ECU6931139.1"/>
    <property type="molecule type" value="Genomic_DNA"/>
</dbReference>
<sequence length="437" mass="46310">MSAGTLTLTNDTDAVTGSGTAFTTELAAGDFIVVTVGGIPYTLPVKTVNNNTSLTLVSVYTGPTQSGAAWSAVPRVALNMVTAALVAQSAEALRGLNYDKQNWQQVYSTDGNITVKLPDGTTFTGPSWKYLSDNMATKSGGAVPLNQGGTGSTTASGARTNLGLGSSATKNTGTTSNDVMQPGMFGLGLAYGAITTNSTNFSSLINDNFTTKGTGLCAFRNDAQVTSGDTPFYQYSPSLFFRTRDTFAVLNFHFNGGPIRVFAGGISETNLITSTNGRALWDTKNTAVDSNGFIKQASPVVKIFTDGKYETNDESEGVTVTRLDVGQYLIEGCKALNSDAAWGGIDGGFEIPTDRNKQPLIWLDYEVNADGSVLVKTYHREHPSAPAFARNERAGLADGEPVDIPADQFVSVRVEMPADSIWNQKQVEEALKQEQGS</sequence>
<evidence type="ECO:0000313" key="3">
    <source>
        <dbReference type="EMBL" id="ECS5571448.1"/>
    </source>
</evidence>
<comment type="caution">
    <text evidence="3">The sequence shown here is derived from an EMBL/GenBank/DDBJ whole genome shotgun (WGS) entry which is preliminary data.</text>
</comment>
<gene>
    <name evidence="5" type="ORF">A8D33_19395</name>
    <name evidence="2" type="ORF">APX06_19900</name>
    <name evidence="3" type="ORF">BGP46_20180</name>
    <name evidence="4" type="ORF">CGD37_19930</name>
    <name evidence="6" type="ORF">G3454_003723</name>
</gene>
<dbReference type="EMBL" id="AAKIXF010000022">
    <property type="protein sequence ID" value="ECS2244240.1"/>
    <property type="molecule type" value="Genomic_DNA"/>
</dbReference>
<evidence type="ECO:0000313" key="5">
    <source>
        <dbReference type="EMBL" id="ECU6931139.1"/>
    </source>
</evidence>
<feature type="domain" description="Phage tail protein C-terminal" evidence="1">
    <location>
        <begin position="285"/>
        <end position="418"/>
    </location>
</feature>
<protein>
    <submittedName>
        <fullName evidence="3">Phage tail protein</fullName>
    </submittedName>
</protein>
<reference evidence="5" key="3">
    <citation type="submission" date="2018-07" db="EMBL/GenBank/DDBJ databases">
        <authorList>
            <consortium name="PulseNet: The National Subtyping Network for Foodborne Disease Surveillance"/>
            <person name="Tarr C.L."/>
            <person name="Trees E."/>
            <person name="Katz L.S."/>
            <person name="Carleton-Romer H.A."/>
            <person name="Stroika S."/>
            <person name="Kucerova Z."/>
            <person name="Roache K.F."/>
            <person name="Sabol A.L."/>
            <person name="Besser J."/>
            <person name="Gerner-Smidt P."/>
        </authorList>
    </citation>
    <scope>NUCLEOTIDE SEQUENCE</scope>
    <source>
        <strain evidence="5">PNUSAS002073</strain>
    </source>
</reference>
<organism evidence="3">
    <name type="scientific">Salmonella enterica subsp. enterica serovar Cerro</name>
    <dbReference type="NCBI Taxonomy" id="340188"/>
    <lineage>
        <taxon>Bacteria</taxon>
        <taxon>Pseudomonadati</taxon>
        <taxon>Pseudomonadota</taxon>
        <taxon>Gammaproteobacteria</taxon>
        <taxon>Enterobacterales</taxon>
        <taxon>Enterobacteriaceae</taxon>
        <taxon>Salmonella</taxon>
    </lineage>
</organism>
<evidence type="ECO:0000313" key="6">
    <source>
        <dbReference type="EMBL" id="HAE3196508.1"/>
    </source>
</evidence>
<evidence type="ECO:0000259" key="1">
    <source>
        <dbReference type="Pfam" id="PF25670"/>
    </source>
</evidence>
<reference evidence="6" key="1">
    <citation type="journal article" date="2018" name="Genome Biol.">
        <title>SKESA: strategic k-mer extension for scrupulous assemblies.</title>
        <authorList>
            <person name="Souvorov A."/>
            <person name="Agarwala R."/>
            <person name="Lipman D.J."/>
        </authorList>
    </citation>
    <scope>NUCLEOTIDE SEQUENCE</scope>
    <source>
        <strain evidence="6">11-0573</strain>
    </source>
</reference>
<dbReference type="Proteomes" id="UP000839902">
    <property type="component" value="Unassembled WGS sequence"/>
</dbReference>
<evidence type="ECO:0000313" key="2">
    <source>
        <dbReference type="EMBL" id="ECS2244240.1"/>
    </source>
</evidence>